<dbReference type="AlphaFoldDB" id="A0A1F4UAZ9"/>
<dbReference type="Gene3D" id="3.40.50.150">
    <property type="entry name" value="Vaccinia Virus protein VP39"/>
    <property type="match status" value="1"/>
</dbReference>
<organism evidence="7 8">
    <name type="scientific">candidate division WOR-3 bacterium RBG_13_43_14</name>
    <dbReference type="NCBI Taxonomy" id="1802590"/>
    <lineage>
        <taxon>Bacteria</taxon>
        <taxon>Bacteria division WOR-3</taxon>
    </lineage>
</organism>
<gene>
    <name evidence="6" type="primary">rsmG</name>
    <name evidence="7" type="ORF">A2Y85_00915</name>
</gene>
<dbReference type="SUPFAM" id="SSF53335">
    <property type="entry name" value="S-adenosyl-L-methionine-dependent methyltransferases"/>
    <property type="match status" value="1"/>
</dbReference>
<accession>A0A1F4UAZ9</accession>
<feature type="binding site" evidence="6">
    <location>
        <position position="87"/>
    </location>
    <ligand>
        <name>S-adenosyl-L-methionine</name>
        <dbReference type="ChEBI" id="CHEBI:59789"/>
    </ligand>
</feature>
<evidence type="ECO:0000256" key="4">
    <source>
        <dbReference type="ARBA" id="ARBA00022679"/>
    </source>
</evidence>
<dbReference type="EC" id="2.1.1.-" evidence="6"/>
<evidence type="ECO:0000313" key="7">
    <source>
        <dbReference type="EMBL" id="OGC42146.1"/>
    </source>
</evidence>
<feature type="binding site" evidence="6">
    <location>
        <begin position="138"/>
        <end position="139"/>
    </location>
    <ligand>
        <name>S-adenosyl-L-methionine</name>
        <dbReference type="ChEBI" id="CHEBI:59789"/>
    </ligand>
</feature>
<keyword evidence="3 6" id="KW-0489">Methyltransferase</keyword>
<evidence type="ECO:0000313" key="8">
    <source>
        <dbReference type="Proteomes" id="UP000177025"/>
    </source>
</evidence>
<comment type="similarity">
    <text evidence="6">Belongs to the methyltransferase superfamily. RNA methyltransferase RsmG family.</text>
</comment>
<dbReference type="InterPro" id="IPR029063">
    <property type="entry name" value="SAM-dependent_MTases_sf"/>
</dbReference>
<protein>
    <recommendedName>
        <fullName evidence="6">Ribosomal RNA small subunit methyltransferase G</fullName>
        <ecNumber evidence="6">2.1.1.-</ecNumber>
    </recommendedName>
    <alternativeName>
        <fullName evidence="6">16S rRNA 7-methylguanosine methyltransferase</fullName>
        <shortName evidence="6">16S rRNA m7G methyltransferase</shortName>
    </alternativeName>
</protein>
<dbReference type="NCBIfam" id="TIGR00138">
    <property type="entry name" value="rsmG_gidB"/>
    <property type="match status" value="1"/>
</dbReference>
<dbReference type="Pfam" id="PF02527">
    <property type="entry name" value="GidB"/>
    <property type="match status" value="1"/>
</dbReference>
<feature type="binding site" evidence="6">
    <location>
        <position position="92"/>
    </location>
    <ligand>
        <name>S-adenosyl-L-methionine</name>
        <dbReference type="ChEBI" id="CHEBI:59789"/>
    </ligand>
</feature>
<dbReference type="EMBL" id="MEUM01000080">
    <property type="protein sequence ID" value="OGC42146.1"/>
    <property type="molecule type" value="Genomic_DNA"/>
</dbReference>
<dbReference type="Proteomes" id="UP000177025">
    <property type="component" value="Unassembled WGS sequence"/>
</dbReference>
<dbReference type="GO" id="GO:0070043">
    <property type="term" value="F:rRNA (guanine-N7-)-methyltransferase activity"/>
    <property type="evidence" value="ECO:0007669"/>
    <property type="project" value="UniProtKB-UniRule"/>
</dbReference>
<dbReference type="PANTHER" id="PTHR31760">
    <property type="entry name" value="S-ADENOSYL-L-METHIONINE-DEPENDENT METHYLTRANSFERASES SUPERFAMILY PROTEIN"/>
    <property type="match status" value="1"/>
</dbReference>
<comment type="caution">
    <text evidence="7">The sequence shown here is derived from an EMBL/GenBank/DDBJ whole genome shotgun (WGS) entry which is preliminary data.</text>
</comment>
<comment type="subcellular location">
    <subcellularLocation>
        <location evidence="6">Cytoplasm</location>
    </subcellularLocation>
</comment>
<evidence type="ECO:0000256" key="3">
    <source>
        <dbReference type="ARBA" id="ARBA00022603"/>
    </source>
</evidence>
<keyword evidence="2 6" id="KW-0698">rRNA processing</keyword>
<dbReference type="HAMAP" id="MF_00074">
    <property type="entry name" value="16SrRNA_methyltr_G"/>
    <property type="match status" value="1"/>
</dbReference>
<name>A0A1F4UAZ9_UNCW3</name>
<reference evidence="7 8" key="1">
    <citation type="journal article" date="2016" name="Nat. Commun.">
        <title>Thousands of microbial genomes shed light on interconnected biogeochemical processes in an aquifer system.</title>
        <authorList>
            <person name="Anantharaman K."/>
            <person name="Brown C.T."/>
            <person name="Hug L.A."/>
            <person name="Sharon I."/>
            <person name="Castelle C.J."/>
            <person name="Probst A.J."/>
            <person name="Thomas B.C."/>
            <person name="Singh A."/>
            <person name="Wilkins M.J."/>
            <person name="Karaoz U."/>
            <person name="Brodie E.L."/>
            <person name="Williams K.H."/>
            <person name="Hubbard S.S."/>
            <person name="Banfield J.F."/>
        </authorList>
    </citation>
    <scope>NUCLEOTIDE SEQUENCE [LARGE SCALE GENOMIC DNA]</scope>
</reference>
<feature type="binding site" evidence="6">
    <location>
        <position position="152"/>
    </location>
    <ligand>
        <name>S-adenosyl-L-methionine</name>
        <dbReference type="ChEBI" id="CHEBI:59789"/>
    </ligand>
</feature>
<dbReference type="CDD" id="cd02440">
    <property type="entry name" value="AdoMet_MTases"/>
    <property type="match status" value="1"/>
</dbReference>
<evidence type="ECO:0000256" key="6">
    <source>
        <dbReference type="HAMAP-Rule" id="MF_00074"/>
    </source>
</evidence>
<sequence>MKSKNRVNPKDRITREINDLQRGLAELEINSGRAKKFTIYLELLYKYQNKINLISYNDHDRISRRHFLVSLIAYPYLKNARHIADLGSGAGFPGVPLKIALPEKEFVLIESMQKRAKFLQELINKLELNSISVFPDRAENYHDKAFDMILLRAAGKIKDNLRLIDRLLIPGGQAIFYKSSSVDGEIKKAQSLMDKFGFTFQVEQRLTPIEKIPMSLVFLQRHSA</sequence>
<evidence type="ECO:0000256" key="1">
    <source>
        <dbReference type="ARBA" id="ARBA00022490"/>
    </source>
</evidence>
<dbReference type="GO" id="GO:0005829">
    <property type="term" value="C:cytosol"/>
    <property type="evidence" value="ECO:0007669"/>
    <property type="project" value="TreeGrafter"/>
</dbReference>
<evidence type="ECO:0000256" key="2">
    <source>
        <dbReference type="ARBA" id="ARBA00022552"/>
    </source>
</evidence>
<keyword evidence="1 6" id="KW-0963">Cytoplasm</keyword>
<comment type="caution">
    <text evidence="6">Lacks conserved residue(s) required for the propagation of feature annotation.</text>
</comment>
<dbReference type="InterPro" id="IPR003682">
    <property type="entry name" value="rRNA_ssu_MeTfrase_G"/>
</dbReference>
<proteinExistence type="inferred from homology"/>
<keyword evidence="4 6" id="KW-0808">Transferase</keyword>
<dbReference type="PANTHER" id="PTHR31760:SF0">
    <property type="entry name" value="S-ADENOSYL-L-METHIONINE-DEPENDENT METHYLTRANSFERASES SUPERFAMILY PROTEIN"/>
    <property type="match status" value="1"/>
</dbReference>
<evidence type="ECO:0000256" key="5">
    <source>
        <dbReference type="ARBA" id="ARBA00022691"/>
    </source>
</evidence>
<comment type="function">
    <text evidence="6">Specifically methylates the N7 position of a guanine in 16S rRNA.</text>
</comment>
<keyword evidence="5 6" id="KW-0949">S-adenosyl-L-methionine</keyword>